<keyword evidence="3 7" id="KW-0812">Transmembrane</keyword>
<evidence type="ECO:0000256" key="2">
    <source>
        <dbReference type="ARBA" id="ARBA00022448"/>
    </source>
</evidence>
<keyword evidence="4 7" id="KW-1133">Transmembrane helix</keyword>
<dbReference type="AlphaFoldDB" id="A0AAJ0FCG0"/>
<dbReference type="GO" id="GO:0140107">
    <property type="term" value="F:high-affinity potassium ion transmembrane transporter activity"/>
    <property type="evidence" value="ECO:0007669"/>
    <property type="project" value="TreeGrafter"/>
</dbReference>
<comment type="subcellular location">
    <subcellularLocation>
        <location evidence="1">Membrane</location>
        <topology evidence="1">Multi-pass membrane protein</topology>
    </subcellularLocation>
</comment>
<feature type="transmembrane region" description="Helical" evidence="7">
    <location>
        <begin position="88"/>
        <end position="111"/>
    </location>
</feature>
<evidence type="ECO:0000256" key="1">
    <source>
        <dbReference type="ARBA" id="ARBA00004141"/>
    </source>
</evidence>
<feature type="region of interest" description="Disordered" evidence="8">
    <location>
        <begin position="716"/>
        <end position="735"/>
    </location>
</feature>
<organism evidence="9 10">
    <name type="scientific">Phialemonium atrogriseum</name>
    <dbReference type="NCBI Taxonomy" id="1093897"/>
    <lineage>
        <taxon>Eukaryota</taxon>
        <taxon>Fungi</taxon>
        <taxon>Dikarya</taxon>
        <taxon>Ascomycota</taxon>
        <taxon>Pezizomycotina</taxon>
        <taxon>Sordariomycetes</taxon>
        <taxon>Sordariomycetidae</taxon>
        <taxon>Cephalothecales</taxon>
        <taxon>Cephalothecaceae</taxon>
        <taxon>Phialemonium</taxon>
    </lineage>
</organism>
<name>A0AAJ0FCG0_9PEZI</name>
<keyword evidence="2 7" id="KW-0813">Transport</keyword>
<evidence type="ECO:0000256" key="5">
    <source>
        <dbReference type="ARBA" id="ARBA00023065"/>
    </source>
</evidence>
<dbReference type="GeneID" id="85306531"/>
<feature type="transmembrane region" description="Helical" evidence="7">
    <location>
        <begin position="28"/>
        <end position="50"/>
    </location>
</feature>
<dbReference type="GO" id="GO:1990573">
    <property type="term" value="P:potassium ion import across plasma membrane"/>
    <property type="evidence" value="ECO:0007669"/>
    <property type="project" value="TreeGrafter"/>
</dbReference>
<keyword evidence="5 7" id="KW-0406">Ion transport</keyword>
<evidence type="ECO:0000256" key="7">
    <source>
        <dbReference type="PIRNR" id="PIRNR002450"/>
    </source>
</evidence>
<dbReference type="RefSeq" id="XP_060278300.1">
    <property type="nucleotide sequence ID" value="XM_060423344.1"/>
</dbReference>
<keyword evidence="6 7" id="KW-0472">Membrane</keyword>
<dbReference type="Pfam" id="PF02386">
    <property type="entry name" value="TrkH"/>
    <property type="match status" value="1"/>
</dbReference>
<feature type="transmembrane region" description="Helical" evidence="7">
    <location>
        <begin position="293"/>
        <end position="317"/>
    </location>
</feature>
<accession>A0AAJ0FCG0</accession>
<feature type="transmembrane region" description="Helical" evidence="7">
    <location>
        <begin position="492"/>
        <end position="514"/>
    </location>
</feature>
<evidence type="ECO:0000256" key="8">
    <source>
        <dbReference type="SAM" id="MobiDB-lite"/>
    </source>
</evidence>
<evidence type="ECO:0000256" key="6">
    <source>
        <dbReference type="ARBA" id="ARBA00023136"/>
    </source>
</evidence>
<dbReference type="PANTHER" id="PTHR31064:SF37">
    <property type="entry name" value="TRANSPORTER, PUTATIVE (EUROFUNG)-RELATED"/>
    <property type="match status" value="1"/>
</dbReference>
<feature type="region of interest" description="Disordered" evidence="8">
    <location>
        <begin position="161"/>
        <end position="195"/>
    </location>
</feature>
<feature type="region of interest" description="Disordered" evidence="8">
    <location>
        <begin position="230"/>
        <end position="253"/>
    </location>
</feature>
<dbReference type="GO" id="GO:0005886">
    <property type="term" value="C:plasma membrane"/>
    <property type="evidence" value="ECO:0007669"/>
    <property type="project" value="InterPro"/>
</dbReference>
<dbReference type="InterPro" id="IPR003445">
    <property type="entry name" value="Cat_transpt"/>
</dbReference>
<dbReference type="PIRSF" id="PIRSF002450">
    <property type="entry name" value="K+_transpter_TRK"/>
    <property type="match status" value="1"/>
</dbReference>
<gene>
    <name evidence="9" type="ORF">QBC33DRAFT_292100</name>
</gene>
<dbReference type="PANTHER" id="PTHR31064">
    <property type="entry name" value="POTASSIUM TRANSPORT PROTEIN DDB_G0292412-RELATED"/>
    <property type="match status" value="1"/>
</dbReference>
<dbReference type="InterPro" id="IPR051143">
    <property type="entry name" value="TrkH_K-transport"/>
</dbReference>
<feature type="transmembrane region" description="Helical" evidence="7">
    <location>
        <begin position="645"/>
        <end position="668"/>
    </location>
</feature>
<keyword evidence="10" id="KW-1185">Reference proteome</keyword>
<comment type="similarity">
    <text evidence="7">Belongs to the TrkH potassium transport family.</text>
</comment>
<evidence type="ECO:0000313" key="10">
    <source>
        <dbReference type="Proteomes" id="UP001244011"/>
    </source>
</evidence>
<dbReference type="InterPro" id="IPR015958">
    <property type="entry name" value="Trk1_fungi"/>
</dbReference>
<evidence type="ECO:0000313" key="9">
    <source>
        <dbReference type="EMBL" id="KAK1762087.1"/>
    </source>
</evidence>
<sequence length="735" mass="81542">MSRRDGFADGHPRAVKLLSRLRACLPPLNFITLHYAYFVAVCLIASLIFWGSSDPAFSISYTDSLFVVVSAMTETGLNTVNLSQMTTWQQVLLCFLIILGSAIWVSIWTVVARKHAFEKRFEDIVRADRIRKRSRTRYSTSSHLSLLRRFGLFRKARNTPVDQAALTPSSPESRGRSELPLEVDGPTSQSPEPSDILRQAATPTSQSDHITFVNSPRLDAGAHGLATSSSYLAEHQPTRRSNPTKASSDPEKHHANIQDFLSNRSVGRNGQFHDLTSEEREYLGGYEYRALKLLAIVVPLYSFLWQFLGCVALGAWINNNLPEPAISNGINPWWLGIFNGFSAFNNCGMSLLDANMVPYQNSYFVLITMGLMILAGNTAYPVFLRLIFWSLFKALTWTTADDDLCDLKETLKFILKYPRRVYTNLFPSRPTWWLVFMLVCLNSVDWVAFELLNLGNPAIDNIPTGSRILDGLFQGLAVRSGGFYVVPISSVYIGLQVLYVIMMYISVYPVVITMRHSNVYEERSLGIYVGDEAPPQDDPEEATALLRHPSSPVSGVAASTHRASRSGTSAELGRALRHSFATFFGVGVTAQPPPPFGEGPESPIGFVSQQVQGQLAHDIWWLVIAVLVITTIETGHFLADPVAFSVFNIIFEVVSAFGCVGISVGLPAESYSFSGGWRRGSKLVLCLVMIRGRHRGLPVALDGAVRLPGEQLHRDEEEDHRIRRSLTSRGVGAET</sequence>
<feature type="transmembrane region" description="Helical" evidence="7">
    <location>
        <begin position="333"/>
        <end position="352"/>
    </location>
</feature>
<dbReference type="EMBL" id="MU839043">
    <property type="protein sequence ID" value="KAK1762087.1"/>
    <property type="molecule type" value="Genomic_DNA"/>
</dbReference>
<reference evidence="9" key="1">
    <citation type="submission" date="2023-06" db="EMBL/GenBank/DDBJ databases">
        <title>Genome-scale phylogeny and comparative genomics of the fungal order Sordariales.</title>
        <authorList>
            <consortium name="Lawrence Berkeley National Laboratory"/>
            <person name="Hensen N."/>
            <person name="Bonometti L."/>
            <person name="Westerberg I."/>
            <person name="Brannstrom I.O."/>
            <person name="Guillou S."/>
            <person name="Cros-Aarteil S."/>
            <person name="Calhoun S."/>
            <person name="Haridas S."/>
            <person name="Kuo A."/>
            <person name="Mondo S."/>
            <person name="Pangilinan J."/>
            <person name="Riley R."/>
            <person name="Labutti K."/>
            <person name="Andreopoulos B."/>
            <person name="Lipzen A."/>
            <person name="Chen C."/>
            <person name="Yanf M."/>
            <person name="Daum C."/>
            <person name="Ng V."/>
            <person name="Clum A."/>
            <person name="Steindorff A."/>
            <person name="Ohm R."/>
            <person name="Martin F."/>
            <person name="Silar P."/>
            <person name="Natvig D."/>
            <person name="Lalanne C."/>
            <person name="Gautier V."/>
            <person name="Ament-Velasquez S.L."/>
            <person name="Kruys A."/>
            <person name="Hutchinson M.I."/>
            <person name="Powell A.J."/>
            <person name="Barry K."/>
            <person name="Miller A.N."/>
            <person name="Grigoriev I.V."/>
            <person name="Debuchy R."/>
            <person name="Gladieux P."/>
            <person name="Thoren M.H."/>
            <person name="Johannesson H."/>
        </authorList>
    </citation>
    <scope>NUCLEOTIDE SEQUENCE</scope>
    <source>
        <strain evidence="9">8032-3</strain>
    </source>
</reference>
<keyword evidence="7" id="KW-0633">Potassium transport</keyword>
<feature type="transmembrane region" description="Helical" evidence="7">
    <location>
        <begin position="619"/>
        <end position="639"/>
    </location>
</feature>
<protein>
    <recommendedName>
        <fullName evidence="7">Potassium transport protein</fullName>
    </recommendedName>
</protein>
<evidence type="ECO:0000256" key="3">
    <source>
        <dbReference type="ARBA" id="ARBA00022692"/>
    </source>
</evidence>
<keyword evidence="7" id="KW-0630">Potassium</keyword>
<evidence type="ECO:0000256" key="4">
    <source>
        <dbReference type="ARBA" id="ARBA00022989"/>
    </source>
</evidence>
<dbReference type="Proteomes" id="UP001244011">
    <property type="component" value="Unassembled WGS sequence"/>
</dbReference>
<feature type="transmembrane region" description="Helical" evidence="7">
    <location>
        <begin position="364"/>
        <end position="388"/>
    </location>
</feature>
<comment type="caution">
    <text evidence="9">The sequence shown here is derived from an EMBL/GenBank/DDBJ whole genome shotgun (WGS) entry which is preliminary data.</text>
</comment>
<proteinExistence type="inferred from homology"/>
<dbReference type="GO" id="GO:0030007">
    <property type="term" value="P:intracellular potassium ion homeostasis"/>
    <property type="evidence" value="ECO:0007669"/>
    <property type="project" value="UniProtKB-UniRule"/>
</dbReference>